<reference evidence="5 6" key="1">
    <citation type="journal article" date="2017" name="BMC Genomics">
        <title>Comparative genomic and phylogenomic analyses of the Bifidobacteriaceae family.</title>
        <authorList>
            <person name="Lugli G.A."/>
            <person name="Milani C."/>
            <person name="Turroni F."/>
            <person name="Duranti S."/>
            <person name="Mancabelli L."/>
            <person name="Mangifesta M."/>
            <person name="Ferrario C."/>
            <person name="Modesto M."/>
            <person name="Mattarelli P."/>
            <person name="Jiri K."/>
            <person name="van Sinderen D."/>
            <person name="Ventura M."/>
        </authorList>
    </citation>
    <scope>NUCLEOTIDE SEQUENCE [LARGE SCALE GENOMIC DNA]</scope>
    <source>
        <strain evidence="5 6">DSM 100201</strain>
    </source>
</reference>
<dbReference type="CDD" id="cd03257">
    <property type="entry name" value="ABC_NikE_OppD_transporters"/>
    <property type="match status" value="1"/>
</dbReference>
<dbReference type="EMBL" id="MWWV01000004">
    <property type="protein sequence ID" value="OZG58507.1"/>
    <property type="molecule type" value="Genomic_DNA"/>
</dbReference>
<evidence type="ECO:0000313" key="6">
    <source>
        <dbReference type="Proteomes" id="UP000216444"/>
    </source>
</evidence>
<dbReference type="AlphaFoldDB" id="A0A261FH83"/>
<accession>A0A261FH83</accession>
<keyword evidence="3 5" id="KW-0067">ATP-binding</keyword>
<dbReference type="Gene3D" id="3.40.50.300">
    <property type="entry name" value="P-loop containing nucleotide triphosphate hydrolases"/>
    <property type="match status" value="1"/>
</dbReference>
<keyword evidence="2" id="KW-0547">Nucleotide-binding</keyword>
<dbReference type="InterPro" id="IPR050319">
    <property type="entry name" value="ABC_transp_ATP-bind"/>
</dbReference>
<evidence type="ECO:0000313" key="5">
    <source>
        <dbReference type="EMBL" id="OZG58507.1"/>
    </source>
</evidence>
<dbReference type="InterPro" id="IPR003439">
    <property type="entry name" value="ABC_transporter-like_ATP-bd"/>
</dbReference>
<keyword evidence="1" id="KW-0813">Transport</keyword>
<name>A0A261FH83_9BIFI</name>
<dbReference type="GO" id="GO:0016887">
    <property type="term" value="F:ATP hydrolysis activity"/>
    <property type="evidence" value="ECO:0007669"/>
    <property type="project" value="InterPro"/>
</dbReference>
<dbReference type="GO" id="GO:0055085">
    <property type="term" value="P:transmembrane transport"/>
    <property type="evidence" value="ECO:0007669"/>
    <property type="project" value="UniProtKB-ARBA"/>
</dbReference>
<proteinExistence type="predicted"/>
<dbReference type="PANTHER" id="PTHR43776">
    <property type="entry name" value="TRANSPORT ATP-BINDING PROTEIN"/>
    <property type="match status" value="1"/>
</dbReference>
<feature type="domain" description="ABC transporter" evidence="4">
    <location>
        <begin position="7"/>
        <end position="258"/>
    </location>
</feature>
<protein>
    <submittedName>
        <fullName evidence="5">Glutathione import ATP-binding protein GsiA</fullName>
    </submittedName>
</protein>
<organism evidence="5 6">
    <name type="scientific">Bifidobacterium tissieri</name>
    <dbReference type="NCBI Taxonomy" id="1630162"/>
    <lineage>
        <taxon>Bacteria</taxon>
        <taxon>Bacillati</taxon>
        <taxon>Actinomycetota</taxon>
        <taxon>Actinomycetes</taxon>
        <taxon>Bifidobacteriales</taxon>
        <taxon>Bifidobacteriaceae</taxon>
        <taxon>Bifidobacterium</taxon>
    </lineage>
</organism>
<gene>
    <name evidence="5" type="ORF">BTIS_0876</name>
</gene>
<dbReference type="SUPFAM" id="SSF52540">
    <property type="entry name" value="P-loop containing nucleoside triphosphate hydrolases"/>
    <property type="match status" value="1"/>
</dbReference>
<comment type="caution">
    <text evidence="5">The sequence shown here is derived from an EMBL/GenBank/DDBJ whole genome shotgun (WGS) entry which is preliminary data.</text>
</comment>
<dbReference type="Proteomes" id="UP000216444">
    <property type="component" value="Unassembled WGS sequence"/>
</dbReference>
<dbReference type="PROSITE" id="PS00211">
    <property type="entry name" value="ABC_TRANSPORTER_1"/>
    <property type="match status" value="1"/>
</dbReference>
<dbReference type="SMART" id="SM00382">
    <property type="entry name" value="AAA"/>
    <property type="match status" value="1"/>
</dbReference>
<dbReference type="InterPro" id="IPR017871">
    <property type="entry name" value="ABC_transporter-like_CS"/>
</dbReference>
<dbReference type="PROSITE" id="PS50893">
    <property type="entry name" value="ABC_TRANSPORTER_2"/>
    <property type="match status" value="1"/>
</dbReference>
<dbReference type="InterPro" id="IPR027417">
    <property type="entry name" value="P-loop_NTPase"/>
</dbReference>
<evidence type="ECO:0000259" key="4">
    <source>
        <dbReference type="PROSITE" id="PS50893"/>
    </source>
</evidence>
<evidence type="ECO:0000256" key="1">
    <source>
        <dbReference type="ARBA" id="ARBA00022448"/>
    </source>
</evidence>
<dbReference type="Pfam" id="PF00005">
    <property type="entry name" value="ABC_tran"/>
    <property type="match status" value="1"/>
</dbReference>
<evidence type="ECO:0000256" key="2">
    <source>
        <dbReference type="ARBA" id="ARBA00022741"/>
    </source>
</evidence>
<evidence type="ECO:0000256" key="3">
    <source>
        <dbReference type="ARBA" id="ARBA00022840"/>
    </source>
</evidence>
<dbReference type="RefSeq" id="WP_094663007.1">
    <property type="nucleotide sequence ID" value="NZ_MWWV01000004.1"/>
</dbReference>
<dbReference type="InterPro" id="IPR003593">
    <property type="entry name" value="AAA+_ATPase"/>
</dbReference>
<sequence length="266" mass="29017">MLNPLILRIENLVIKYGDKPTLLDRLRHKPDTRFTAVDHVSFDVPTGGSVGIVGESGSGKSSLLRAIMGLNPIDSGNVRYQGTILNMGAYSDLRKSMQMVFQDPGTALDPMMTAGQTIAEVLRVHRIVDADAIPDRVNELLDMVAMPHDTADAYPKDLSGGQKQRIAIARALAFNPKLLVADEPTSALDVVVQAQILDVLKDLRARTGLTILTVTHNLDLVRYLCDSAVVMHNGKLVESGPVSEMFSHPRNDYTRELLAAAPKLAR</sequence>
<keyword evidence="6" id="KW-1185">Reference proteome</keyword>
<dbReference type="GO" id="GO:0005524">
    <property type="term" value="F:ATP binding"/>
    <property type="evidence" value="ECO:0007669"/>
    <property type="project" value="UniProtKB-KW"/>
</dbReference>